<dbReference type="InterPro" id="IPR035919">
    <property type="entry name" value="EAL_sf"/>
</dbReference>
<dbReference type="PANTHER" id="PTHR33525">
    <property type="match status" value="1"/>
</dbReference>
<organism evidence="3 6">
    <name type="scientific">Acetobacterium wieringae</name>
    <dbReference type="NCBI Taxonomy" id="52694"/>
    <lineage>
        <taxon>Bacteria</taxon>
        <taxon>Bacillati</taxon>
        <taxon>Bacillota</taxon>
        <taxon>Clostridia</taxon>
        <taxon>Eubacteriales</taxon>
        <taxon>Eubacteriaceae</taxon>
        <taxon>Acetobacterium</taxon>
    </lineage>
</organism>
<dbReference type="OrthoDB" id="9804751at2"/>
<keyword evidence="8" id="KW-1185">Reference proteome</keyword>
<evidence type="ECO:0000313" key="8">
    <source>
        <dbReference type="Proteomes" id="UP001163550"/>
    </source>
</evidence>
<accession>A0A1F2PHQ4</accession>
<reference evidence="3 6" key="1">
    <citation type="submission" date="2015-09" db="EMBL/GenBank/DDBJ databases">
        <title>Genome sequence of Acetobacterium wieringae DSM 1911.</title>
        <authorList>
            <person name="Poehlein A."/>
            <person name="Bengelsdorf F.R."/>
            <person name="Schiel-Bengelsdorf B."/>
            <person name="Duerre P."/>
            <person name="Daniel R."/>
        </authorList>
    </citation>
    <scope>NUCLEOTIDE SEQUENCE [LARGE SCALE GENOMIC DNA]</scope>
    <source>
        <strain evidence="3 6">DSM 1911</strain>
    </source>
</reference>
<evidence type="ECO:0000313" key="4">
    <source>
        <dbReference type="EMBL" id="TYC84042.1"/>
    </source>
</evidence>
<dbReference type="Proteomes" id="UP000176244">
    <property type="component" value="Unassembled WGS sequence"/>
</dbReference>
<dbReference type="EMBL" id="LKEU01000031">
    <property type="protein sequence ID" value="OFV70412.1"/>
    <property type="molecule type" value="Genomic_DNA"/>
</dbReference>
<dbReference type="InterPro" id="IPR001633">
    <property type="entry name" value="EAL_dom"/>
</dbReference>
<feature type="domain" description="EAL" evidence="1">
    <location>
        <begin position="1"/>
        <end position="202"/>
    </location>
</feature>
<dbReference type="Gene3D" id="1.10.3210.10">
    <property type="entry name" value="Hypothetical protein af1432"/>
    <property type="match status" value="1"/>
</dbReference>
<gene>
    <name evidence="3" type="ORF">ACWI_21930</name>
    <name evidence="4" type="ORF">FXB42_13760</name>
    <name evidence="5" type="ORF">LNN31_08615</name>
</gene>
<dbReference type="Proteomes" id="UP001163550">
    <property type="component" value="Chromosome"/>
</dbReference>
<dbReference type="Proteomes" id="UP000322619">
    <property type="component" value="Unassembled WGS sequence"/>
</dbReference>
<evidence type="ECO:0000313" key="3">
    <source>
        <dbReference type="EMBL" id="OFV70412.1"/>
    </source>
</evidence>
<evidence type="ECO:0000313" key="6">
    <source>
        <dbReference type="Proteomes" id="UP000176244"/>
    </source>
</evidence>
<dbReference type="PANTHER" id="PTHR33525:SF4">
    <property type="entry name" value="CYCLIC DI-GMP PHOSPHODIESTERASE CDGJ"/>
    <property type="match status" value="1"/>
</dbReference>
<dbReference type="SUPFAM" id="SSF109604">
    <property type="entry name" value="HD-domain/PDEase-like"/>
    <property type="match status" value="1"/>
</dbReference>
<dbReference type="Gene3D" id="3.20.20.450">
    <property type="entry name" value="EAL domain"/>
    <property type="match status" value="1"/>
</dbReference>
<name>A0A1F2PHQ4_9FIRM</name>
<dbReference type="InterPro" id="IPR052340">
    <property type="entry name" value="RNase_Y/CdgJ"/>
</dbReference>
<dbReference type="AlphaFoldDB" id="A0A1F2PHQ4"/>
<dbReference type="Pfam" id="PF08668">
    <property type="entry name" value="HDOD"/>
    <property type="match status" value="1"/>
</dbReference>
<protein>
    <submittedName>
        <fullName evidence="3">EAL domain protein</fullName>
    </submittedName>
    <submittedName>
        <fullName evidence="4">EAL domain-containing protein</fullName>
    </submittedName>
</protein>
<dbReference type="InterPro" id="IPR014408">
    <property type="entry name" value="dGMP_Pdiesterase_EAL/HD-GYP"/>
</dbReference>
<dbReference type="EMBL" id="CP087994">
    <property type="protein sequence ID" value="UYO64470.1"/>
    <property type="molecule type" value="Genomic_DNA"/>
</dbReference>
<reference evidence="5" key="3">
    <citation type="submission" date="2021-11" db="EMBL/GenBank/DDBJ databases">
        <title>Isoprene-degrading acetogen.</title>
        <authorList>
            <person name="Yang Y."/>
            <person name="Jin H."/>
            <person name="Yan J."/>
        </authorList>
    </citation>
    <scope>NUCLEOTIDE SEQUENCE</scope>
    <source>
        <strain evidence="5">Berkeley</strain>
    </source>
</reference>
<dbReference type="STRING" id="52694.ACWI_21930"/>
<dbReference type="SUPFAM" id="SSF141868">
    <property type="entry name" value="EAL domain-like"/>
    <property type="match status" value="1"/>
</dbReference>
<evidence type="ECO:0000259" key="1">
    <source>
        <dbReference type="PROSITE" id="PS50883"/>
    </source>
</evidence>
<evidence type="ECO:0000259" key="2">
    <source>
        <dbReference type="PROSITE" id="PS51833"/>
    </source>
</evidence>
<dbReference type="PIRSF" id="PIRSF003180">
    <property type="entry name" value="DiGMPpdiest_YuxH"/>
    <property type="match status" value="1"/>
</dbReference>
<dbReference type="RefSeq" id="WP_070371475.1">
    <property type="nucleotide sequence ID" value="NZ_CABIIK010000021.1"/>
</dbReference>
<dbReference type="InterPro" id="IPR013976">
    <property type="entry name" value="HDOD"/>
</dbReference>
<dbReference type="EMBL" id="VSLA01000027">
    <property type="protein sequence ID" value="TYC84042.1"/>
    <property type="molecule type" value="Genomic_DNA"/>
</dbReference>
<proteinExistence type="predicted"/>
<sequence length="402" mass="45739">MFIARQPIFNAQLDVYGYELLFRLHNHSTHFGGMSSQGATAMVITGLFESGLENLVEDKFAFINFDEIFIHSEAVELIDPERMIVEMLENIEVSRNLVERLTAIKDKGYSIALDDFAQTYQTYPLTPLADIIKYDLMVTPLDTITDDVLAGLAQGKTLLAEKVETRDEFLKAKDLGFTLFQGFFFSKPHIAGRTFRATPSQLQYLQLMTEINADEPSFDRLAQLIEQDVTLTYRLLRLASFRAGSESICSIKFALSYIGLREFERWISILMIHEVSKDKPTELIKLSLIRTRFAESLAKRSGMHEWEHDAALMGLFSVLDAILDQPMDVVLAGIALPQAILEALINQQGVLFPIQALMVAYEKGEWCLVEELAQFLKIEDYHIYHDYREAIAWASRIVCNIA</sequence>
<evidence type="ECO:0000313" key="7">
    <source>
        <dbReference type="Proteomes" id="UP000322619"/>
    </source>
</evidence>
<dbReference type="PROSITE" id="PS50883">
    <property type="entry name" value="EAL"/>
    <property type="match status" value="1"/>
</dbReference>
<dbReference type="Pfam" id="PF00563">
    <property type="entry name" value="EAL"/>
    <property type="match status" value="1"/>
</dbReference>
<evidence type="ECO:0000313" key="5">
    <source>
        <dbReference type="EMBL" id="UYO64470.1"/>
    </source>
</evidence>
<reference evidence="4 7" key="2">
    <citation type="submission" date="2019-08" db="EMBL/GenBank/DDBJ databases">
        <title>Isolation and enrichment of carboxydotrophic bacteria from anaerobic sludge for the production of bio-based chemicals from syngas.</title>
        <authorList>
            <person name="Antares A.L."/>
            <person name="Moreira J."/>
            <person name="Diender M."/>
            <person name="Parshina S.N."/>
            <person name="Stams A.J.M."/>
            <person name="Alves M."/>
            <person name="Alves J.I."/>
            <person name="Sousa D.Z."/>
        </authorList>
    </citation>
    <scope>NUCLEOTIDE SEQUENCE [LARGE SCALE GENOMIC DNA]</scope>
    <source>
        <strain evidence="4 7">JM</strain>
    </source>
</reference>
<dbReference type="SMART" id="SM00052">
    <property type="entry name" value="EAL"/>
    <property type="match status" value="1"/>
</dbReference>
<feature type="domain" description="HDOD" evidence="2">
    <location>
        <begin position="197"/>
        <end position="382"/>
    </location>
</feature>
<dbReference type="PROSITE" id="PS51833">
    <property type="entry name" value="HDOD"/>
    <property type="match status" value="1"/>
</dbReference>